<dbReference type="AlphaFoldDB" id="A0A835JUG0"/>
<evidence type="ECO:0000313" key="2">
    <source>
        <dbReference type="EMBL" id="KAF9674904.1"/>
    </source>
</evidence>
<dbReference type="OrthoDB" id="817661at2759"/>
<name>A0A835JUG0_9ROSI</name>
<keyword evidence="3" id="KW-1185">Reference proteome</keyword>
<feature type="chain" id="PRO_5032871761" evidence="1">
    <location>
        <begin position="27"/>
        <end position="110"/>
    </location>
</feature>
<proteinExistence type="predicted"/>
<evidence type="ECO:0000313" key="3">
    <source>
        <dbReference type="Proteomes" id="UP000657918"/>
    </source>
</evidence>
<gene>
    <name evidence="2" type="ORF">SADUNF_Sadunf10G0175900</name>
</gene>
<sequence>MSSTALFFMAFFYLVLLLSPPEMLMGTKSMVKVVAATRPLETKSPDYETLKPKTKHGQQEFHGGEDCYGLYMVTGIRERKERCDEKNIVAFLFLVKEAVSHLERKSELIF</sequence>
<dbReference type="Proteomes" id="UP000657918">
    <property type="component" value="Unassembled WGS sequence"/>
</dbReference>
<evidence type="ECO:0000256" key="1">
    <source>
        <dbReference type="SAM" id="SignalP"/>
    </source>
</evidence>
<comment type="caution">
    <text evidence="2">The sequence shown here is derived from an EMBL/GenBank/DDBJ whole genome shotgun (WGS) entry which is preliminary data.</text>
</comment>
<dbReference type="EMBL" id="JADGMS010000010">
    <property type="protein sequence ID" value="KAF9674904.1"/>
    <property type="molecule type" value="Genomic_DNA"/>
</dbReference>
<protein>
    <submittedName>
        <fullName evidence="2">Uncharacterized protein</fullName>
    </submittedName>
</protein>
<reference evidence="2 3" key="1">
    <citation type="submission" date="2020-10" db="EMBL/GenBank/DDBJ databases">
        <title>Plant Genome Project.</title>
        <authorList>
            <person name="Zhang R.-G."/>
        </authorList>
    </citation>
    <scope>NUCLEOTIDE SEQUENCE [LARGE SCALE GENOMIC DNA]</scope>
    <source>
        <strain evidence="2">FAFU-HL-1</strain>
        <tissue evidence="2">Leaf</tissue>
    </source>
</reference>
<feature type="signal peptide" evidence="1">
    <location>
        <begin position="1"/>
        <end position="26"/>
    </location>
</feature>
<accession>A0A835JUG0</accession>
<organism evidence="2 3">
    <name type="scientific">Salix dunnii</name>
    <dbReference type="NCBI Taxonomy" id="1413687"/>
    <lineage>
        <taxon>Eukaryota</taxon>
        <taxon>Viridiplantae</taxon>
        <taxon>Streptophyta</taxon>
        <taxon>Embryophyta</taxon>
        <taxon>Tracheophyta</taxon>
        <taxon>Spermatophyta</taxon>
        <taxon>Magnoliopsida</taxon>
        <taxon>eudicotyledons</taxon>
        <taxon>Gunneridae</taxon>
        <taxon>Pentapetalae</taxon>
        <taxon>rosids</taxon>
        <taxon>fabids</taxon>
        <taxon>Malpighiales</taxon>
        <taxon>Salicaceae</taxon>
        <taxon>Saliceae</taxon>
        <taxon>Salix</taxon>
    </lineage>
</organism>
<keyword evidence="1" id="KW-0732">Signal</keyword>